<dbReference type="RefSeq" id="WP_115302571.1">
    <property type="nucleotide sequence ID" value="NZ_CAAAHO010000001.1"/>
</dbReference>
<reference evidence="1 2" key="1">
    <citation type="submission" date="2018-06" db="EMBL/GenBank/DDBJ databases">
        <authorList>
            <consortium name="Pathogen Informatics"/>
            <person name="Doyle S."/>
        </authorList>
    </citation>
    <scope>NUCLEOTIDE SEQUENCE [LARGE SCALE GENOMIC DNA]</scope>
    <source>
        <strain evidence="1 2">NCTC13315</strain>
    </source>
</reference>
<dbReference type="Proteomes" id="UP000254968">
    <property type="component" value="Unassembled WGS sequence"/>
</dbReference>
<protein>
    <submittedName>
        <fullName evidence="1">Uncharacterized protein</fullName>
    </submittedName>
</protein>
<evidence type="ECO:0000313" key="1">
    <source>
        <dbReference type="EMBL" id="STX28859.1"/>
    </source>
</evidence>
<organism evidence="1 2">
    <name type="scientific">Legionella beliardensis</name>
    <dbReference type="NCBI Taxonomy" id="91822"/>
    <lineage>
        <taxon>Bacteria</taxon>
        <taxon>Pseudomonadati</taxon>
        <taxon>Pseudomonadota</taxon>
        <taxon>Gammaproteobacteria</taxon>
        <taxon>Legionellales</taxon>
        <taxon>Legionellaceae</taxon>
        <taxon>Legionella</taxon>
    </lineage>
</organism>
<dbReference type="EMBL" id="UGNV01000001">
    <property type="protein sequence ID" value="STX28859.1"/>
    <property type="molecule type" value="Genomic_DNA"/>
</dbReference>
<evidence type="ECO:0000313" key="2">
    <source>
        <dbReference type="Proteomes" id="UP000254968"/>
    </source>
</evidence>
<dbReference type="AlphaFoldDB" id="A0A378I133"/>
<gene>
    <name evidence="1" type="ORF">NCTC13315_01393</name>
</gene>
<keyword evidence="2" id="KW-1185">Reference proteome</keyword>
<proteinExistence type="predicted"/>
<name>A0A378I133_9GAMM</name>
<accession>A0A378I133</accession>
<sequence length="64" mass="7206">MFKAHKLNNDDNKAEKTKSENYIAKLTQAAFFFDNSIVPIGVIPKDKTKPVKEEAHSSQPTCKL</sequence>